<evidence type="ECO:0000256" key="1">
    <source>
        <dbReference type="ARBA" id="ARBA00004496"/>
    </source>
</evidence>
<feature type="domain" description="PTS EIIA type-2" evidence="11">
    <location>
        <begin position="9"/>
        <end position="153"/>
    </location>
</feature>
<dbReference type="Pfam" id="PF00359">
    <property type="entry name" value="PTS_EIIA_2"/>
    <property type="match status" value="1"/>
</dbReference>
<organism evidence="12 13">
    <name type="scientific">Thermofilum adornatum 1505</name>
    <dbReference type="NCBI Taxonomy" id="697581"/>
    <lineage>
        <taxon>Archaea</taxon>
        <taxon>Thermoproteota</taxon>
        <taxon>Thermoprotei</taxon>
        <taxon>Thermofilales</taxon>
        <taxon>Thermofilaceae</taxon>
        <taxon>Thermofilum</taxon>
    </lineage>
</organism>
<dbReference type="SUPFAM" id="SSF55804">
    <property type="entry name" value="Phoshotransferase/anion transport protein"/>
    <property type="match status" value="1"/>
</dbReference>
<dbReference type="PANTHER" id="PTHR36203:SF1">
    <property type="entry name" value="ASCORBATE-SPECIFIC PTS SYSTEM EIIA COMPONENT"/>
    <property type="match status" value="1"/>
</dbReference>
<evidence type="ECO:0000256" key="8">
    <source>
        <dbReference type="ARBA" id="ARBA00037387"/>
    </source>
</evidence>
<keyword evidence="3" id="KW-0963">Cytoplasm</keyword>
<keyword evidence="4" id="KW-0597">Phosphoprotein</keyword>
<evidence type="ECO:0000256" key="6">
    <source>
        <dbReference type="ARBA" id="ARBA00022683"/>
    </source>
</evidence>
<keyword evidence="2" id="KW-0813">Transport</keyword>
<protein>
    <recommendedName>
        <fullName evidence="9">Ascorbate-specific PTS system EIIA component</fullName>
    </recommendedName>
    <alternativeName>
        <fullName evidence="10">Ascorbate-specific phosphotransferase enzyme IIA component</fullName>
    </alternativeName>
</protein>
<evidence type="ECO:0000256" key="7">
    <source>
        <dbReference type="ARBA" id="ARBA00022777"/>
    </source>
</evidence>
<keyword evidence="6" id="KW-0598">Phosphotransferase system</keyword>
<gene>
    <name evidence="12" type="ORF">TCARB_0417</name>
</gene>
<keyword evidence="5" id="KW-0808">Transferase</keyword>
<dbReference type="GO" id="GO:0005737">
    <property type="term" value="C:cytoplasm"/>
    <property type="evidence" value="ECO:0007669"/>
    <property type="project" value="UniProtKB-SubCell"/>
</dbReference>
<evidence type="ECO:0000256" key="4">
    <source>
        <dbReference type="ARBA" id="ARBA00022553"/>
    </source>
</evidence>
<dbReference type="PROSITE" id="PS51094">
    <property type="entry name" value="PTS_EIIA_TYPE_2"/>
    <property type="match status" value="1"/>
</dbReference>
<dbReference type="RefSeq" id="WP_020962990.1">
    <property type="nucleotide sequence ID" value="NZ_CP007493.1"/>
</dbReference>
<dbReference type="GO" id="GO:0016301">
    <property type="term" value="F:kinase activity"/>
    <property type="evidence" value="ECO:0007669"/>
    <property type="project" value="UniProtKB-KW"/>
</dbReference>
<dbReference type="PANTHER" id="PTHR36203">
    <property type="entry name" value="ASCORBATE-SPECIFIC PTS SYSTEM EIIA COMPONENT"/>
    <property type="match status" value="1"/>
</dbReference>
<comment type="function">
    <text evidence="8">The phosphoenolpyruvate-dependent sugar phosphotransferase system (sugar PTS), a major carbohydrate active transport system, catalyzes the phosphorylation of incoming sugar substrates concomitantly with their translocation across the cell membrane. The enzyme II UlaABC PTS system is involved in ascorbate transport.</text>
</comment>
<evidence type="ECO:0000256" key="9">
    <source>
        <dbReference type="ARBA" id="ARBA00041175"/>
    </source>
</evidence>
<dbReference type="Proteomes" id="UP000266720">
    <property type="component" value="Chromosome"/>
</dbReference>
<evidence type="ECO:0000256" key="3">
    <source>
        <dbReference type="ARBA" id="ARBA00022490"/>
    </source>
</evidence>
<dbReference type="STRING" id="697581.TCARB_0417"/>
<dbReference type="AlphaFoldDB" id="A0A3G1A4M5"/>
<reference evidence="13" key="1">
    <citation type="book" date="2010" name="EXTREMOPHILES" publisher="0:0-0">
        <title>Complete genome sequences of ten hyperthermophilic archaea reveal their metabolic capabilities and possible ecological roles.</title>
        <editorList>
            <person name="?"/>
        </editorList>
        <authorList>
            <person name="Ravin N.V."/>
            <person name="Mardanov A.V."/>
            <person name="Bonch-Osmolovskaya E.A."/>
            <person name="Skryabin K.G."/>
        </authorList>
    </citation>
    <scope>NUCLEOTIDE SEQUENCE [LARGE SCALE GENOMIC DNA]</scope>
    <source>
        <strain evidence="13">1505</strain>
    </source>
</reference>
<dbReference type="EMBL" id="CP007493">
    <property type="protein sequence ID" value="AJB41489.1"/>
    <property type="molecule type" value="Genomic_DNA"/>
</dbReference>
<evidence type="ECO:0000259" key="11">
    <source>
        <dbReference type="PROSITE" id="PS51094"/>
    </source>
</evidence>
<dbReference type="InterPro" id="IPR016152">
    <property type="entry name" value="PTrfase/Anion_transptr"/>
</dbReference>
<evidence type="ECO:0000256" key="2">
    <source>
        <dbReference type="ARBA" id="ARBA00022448"/>
    </source>
</evidence>
<dbReference type="GO" id="GO:0009401">
    <property type="term" value="P:phosphoenolpyruvate-dependent sugar phosphotransferase system"/>
    <property type="evidence" value="ECO:0007669"/>
    <property type="project" value="UniProtKB-KW"/>
</dbReference>
<dbReference type="InterPro" id="IPR002178">
    <property type="entry name" value="PTS_EIIA_type-2_dom"/>
</dbReference>
<proteinExistence type="predicted"/>
<dbReference type="CDD" id="cd00211">
    <property type="entry name" value="PTS_IIA_fru"/>
    <property type="match status" value="1"/>
</dbReference>
<dbReference type="InterPro" id="IPR051351">
    <property type="entry name" value="Ascorbate-PTS_EIIA_comp"/>
</dbReference>
<sequence length="154" mass="17234">MACSYNEIWKAVEERIKVVEVVSDWKEAVILAGKLLQRDNCIEESYIEGMIKTCQELGPYIAIAPGLAIPHARPEEGAQKTCFSILVVRKGVNFGSHNDPVYIVVAFSSPDKKSHLKFLQVLAELFANKGEQIVNSLREAKNTYEALSILRELL</sequence>
<evidence type="ECO:0000313" key="13">
    <source>
        <dbReference type="Proteomes" id="UP000266720"/>
    </source>
</evidence>
<comment type="subcellular location">
    <subcellularLocation>
        <location evidence="1">Cytoplasm</location>
    </subcellularLocation>
</comment>
<accession>A0A3G1A4M5</accession>
<name>A0A3G1A4M5_9CREN</name>
<dbReference type="KEGG" id="tcb:TCARB_0417"/>
<keyword evidence="7" id="KW-0418">Kinase</keyword>
<dbReference type="Gene3D" id="3.40.930.10">
    <property type="entry name" value="Mannitol-specific EII, Chain A"/>
    <property type="match status" value="1"/>
</dbReference>
<evidence type="ECO:0000256" key="10">
    <source>
        <dbReference type="ARBA" id="ARBA00042072"/>
    </source>
</evidence>
<dbReference type="PROSITE" id="PS00372">
    <property type="entry name" value="PTS_EIIA_TYPE_2_HIS"/>
    <property type="match status" value="1"/>
</dbReference>
<evidence type="ECO:0000256" key="5">
    <source>
        <dbReference type="ARBA" id="ARBA00022679"/>
    </source>
</evidence>
<dbReference type="GeneID" id="16573989"/>
<dbReference type="GeneID" id="25405874"/>
<evidence type="ECO:0000313" key="12">
    <source>
        <dbReference type="EMBL" id="AJB41489.1"/>
    </source>
</evidence>